<dbReference type="GO" id="GO:0004827">
    <property type="term" value="F:proline-tRNA ligase activity"/>
    <property type="evidence" value="ECO:0007669"/>
    <property type="project" value="TreeGrafter"/>
</dbReference>
<accession>A0AAW0WCH2</accession>
<gene>
    <name evidence="1" type="ORF">OTU49_008264</name>
</gene>
<reference evidence="1 2" key="1">
    <citation type="journal article" date="2024" name="BMC Genomics">
        <title>Genome assembly of redclaw crayfish (Cherax quadricarinatus) provides insights into its immune adaptation and hypoxia tolerance.</title>
        <authorList>
            <person name="Liu Z."/>
            <person name="Zheng J."/>
            <person name="Li H."/>
            <person name="Fang K."/>
            <person name="Wang S."/>
            <person name="He J."/>
            <person name="Zhou D."/>
            <person name="Weng S."/>
            <person name="Chi M."/>
            <person name="Gu Z."/>
            <person name="He J."/>
            <person name="Li F."/>
            <person name="Wang M."/>
        </authorList>
    </citation>
    <scope>NUCLEOTIDE SEQUENCE [LARGE SCALE GENOMIC DNA]</scope>
    <source>
        <strain evidence="1">ZL_2023a</strain>
    </source>
</reference>
<dbReference type="PANTHER" id="PTHR42753">
    <property type="entry name" value="MITOCHONDRIAL RIBOSOME PROTEIN L39/PROLYL-TRNA LIGASE FAMILY MEMBER"/>
    <property type="match status" value="1"/>
</dbReference>
<dbReference type="PANTHER" id="PTHR42753:SF2">
    <property type="entry name" value="PROLINE--TRNA LIGASE"/>
    <property type="match status" value="1"/>
</dbReference>
<dbReference type="InterPro" id="IPR050062">
    <property type="entry name" value="Pro-tRNA_synthetase"/>
</dbReference>
<evidence type="ECO:0008006" key="3">
    <source>
        <dbReference type="Google" id="ProtNLM"/>
    </source>
</evidence>
<dbReference type="Proteomes" id="UP001445076">
    <property type="component" value="Unassembled WGS sequence"/>
</dbReference>
<dbReference type="InterPro" id="IPR045864">
    <property type="entry name" value="aa-tRNA-synth_II/BPL/LPL"/>
</dbReference>
<dbReference type="EMBL" id="JARKIK010000066">
    <property type="protein sequence ID" value="KAK8729677.1"/>
    <property type="molecule type" value="Genomic_DNA"/>
</dbReference>
<name>A0AAW0WCH2_CHEQU</name>
<proteinExistence type="predicted"/>
<organism evidence="1 2">
    <name type="scientific">Cherax quadricarinatus</name>
    <name type="common">Australian red claw crayfish</name>
    <dbReference type="NCBI Taxonomy" id="27406"/>
    <lineage>
        <taxon>Eukaryota</taxon>
        <taxon>Metazoa</taxon>
        <taxon>Ecdysozoa</taxon>
        <taxon>Arthropoda</taxon>
        <taxon>Crustacea</taxon>
        <taxon>Multicrustacea</taxon>
        <taxon>Malacostraca</taxon>
        <taxon>Eumalacostraca</taxon>
        <taxon>Eucarida</taxon>
        <taxon>Decapoda</taxon>
        <taxon>Pleocyemata</taxon>
        <taxon>Astacidea</taxon>
        <taxon>Parastacoidea</taxon>
        <taxon>Parastacidae</taxon>
        <taxon>Cherax</taxon>
    </lineage>
</organism>
<sequence length="121" mass="13761">MTKTLQVFKSRGLYKNLICNGRSHHFRVSELFQPLSVIPRNAKLKNLEDTSLSQKLLVNCGIINSRSNGMFALLPLGQRVIDKLTAIIDEEMRHIGAQKLLLPLLTSGHLWKKKRSLGINW</sequence>
<comment type="caution">
    <text evidence="1">The sequence shown here is derived from an EMBL/GenBank/DDBJ whole genome shotgun (WGS) entry which is preliminary data.</text>
</comment>
<keyword evidence="2" id="KW-1185">Reference proteome</keyword>
<dbReference type="GO" id="GO:0006433">
    <property type="term" value="P:prolyl-tRNA aminoacylation"/>
    <property type="evidence" value="ECO:0007669"/>
    <property type="project" value="TreeGrafter"/>
</dbReference>
<dbReference type="AlphaFoldDB" id="A0AAW0WCH2"/>
<dbReference type="Gene3D" id="3.30.930.10">
    <property type="entry name" value="Bira Bifunctional Protein, Domain 2"/>
    <property type="match status" value="1"/>
</dbReference>
<evidence type="ECO:0000313" key="1">
    <source>
        <dbReference type="EMBL" id="KAK8729677.1"/>
    </source>
</evidence>
<evidence type="ECO:0000313" key="2">
    <source>
        <dbReference type="Proteomes" id="UP001445076"/>
    </source>
</evidence>
<dbReference type="SUPFAM" id="SSF55681">
    <property type="entry name" value="Class II aaRS and biotin synthetases"/>
    <property type="match status" value="1"/>
</dbReference>
<protein>
    <recommendedName>
        <fullName evidence="3">Prolyl-tRNA synthetase</fullName>
    </recommendedName>
</protein>
<dbReference type="GO" id="GO:0005739">
    <property type="term" value="C:mitochondrion"/>
    <property type="evidence" value="ECO:0007669"/>
    <property type="project" value="TreeGrafter"/>
</dbReference>